<dbReference type="Proteomes" id="UP001174691">
    <property type="component" value="Unassembled WGS sequence"/>
</dbReference>
<dbReference type="EMBL" id="JANBVN010000178">
    <property type="protein sequence ID" value="KAJ9134667.1"/>
    <property type="molecule type" value="Genomic_DNA"/>
</dbReference>
<evidence type="ECO:0000256" key="2">
    <source>
        <dbReference type="SAM" id="MobiDB-lite"/>
    </source>
</evidence>
<evidence type="ECO:0000313" key="4">
    <source>
        <dbReference type="Proteomes" id="UP001174691"/>
    </source>
</evidence>
<feature type="compositionally biased region" description="Low complexity" evidence="2">
    <location>
        <begin position="118"/>
        <end position="150"/>
    </location>
</feature>
<organism evidence="3 4">
    <name type="scientific">Coniochaeta hoffmannii</name>
    <dbReference type="NCBI Taxonomy" id="91930"/>
    <lineage>
        <taxon>Eukaryota</taxon>
        <taxon>Fungi</taxon>
        <taxon>Dikarya</taxon>
        <taxon>Ascomycota</taxon>
        <taxon>Pezizomycotina</taxon>
        <taxon>Sordariomycetes</taxon>
        <taxon>Sordariomycetidae</taxon>
        <taxon>Coniochaetales</taxon>
        <taxon>Coniochaetaceae</taxon>
        <taxon>Coniochaeta</taxon>
    </lineage>
</organism>
<dbReference type="InterPro" id="IPR036864">
    <property type="entry name" value="Zn2-C6_fun-type_DNA-bd_sf"/>
</dbReference>
<dbReference type="InterPro" id="IPR001138">
    <property type="entry name" value="Zn2Cys6_DnaBD"/>
</dbReference>
<comment type="caution">
    <text evidence="3">The sequence shown here is derived from an EMBL/GenBank/DDBJ whole genome shotgun (WGS) entry which is preliminary data.</text>
</comment>
<dbReference type="AlphaFoldDB" id="A0AA38VM89"/>
<keyword evidence="1" id="KW-0539">Nucleus</keyword>
<keyword evidence="4" id="KW-1185">Reference proteome</keyword>
<feature type="region of interest" description="Disordered" evidence="2">
    <location>
        <begin position="118"/>
        <end position="191"/>
    </location>
</feature>
<evidence type="ECO:0000313" key="3">
    <source>
        <dbReference type="EMBL" id="KAJ9134667.1"/>
    </source>
</evidence>
<dbReference type="GO" id="GO:0000981">
    <property type="term" value="F:DNA-binding transcription factor activity, RNA polymerase II-specific"/>
    <property type="evidence" value="ECO:0007669"/>
    <property type="project" value="InterPro"/>
</dbReference>
<gene>
    <name evidence="3" type="ORF">NKR19_g8578</name>
</gene>
<dbReference type="CDD" id="cd00067">
    <property type="entry name" value="GAL4"/>
    <property type="match status" value="1"/>
</dbReference>
<sequence length="508" mass="54625">MTGMSRNNATSSLQGFSVFQPALGSTLQWLPALGSHELDELVHTFLPGPASIQDKRAHISMDFFEFSRQTGETFKFYPVYAASFASTATASPASSSAMHDSGYGSSFNVSPVVSSTSPWTPSFSPSTPASATADSQPRSRSGPSQRTTSSAGSRRPMDFSNHPGMRILTKDGRDITNSASRGCKSKEQRDHAHLMRIIKACEACRRKKIRCDPSHKKRTSSQTQPARSDPKQAKKPKAATSESVNQDFSLATPSALDFVPSFGLGMTAADAFEGLGQNPDDFWQQFVHFDGQGASFPGEYGLFMDPAGYITSSNGSSSASPAQSFPPSTPGLAENYYGGLPELVSQEPALPYLNPGDSYGTNYQDFNLYSPTSELEGLDEEPQSVRKPSRRKHASSQDEIVESSLSRTTPEPPNIDSPAGLYGGQNHQHGDPIAGGQHPPCRFPWTASAAHPSLILTAPCSGTGTCVSRHRDPKFHSCAVNNICVGINIDIMVAARPPPVVHQWAAMW</sequence>
<feature type="region of interest" description="Disordered" evidence="2">
    <location>
        <begin position="374"/>
        <end position="440"/>
    </location>
</feature>
<dbReference type="SUPFAM" id="SSF57701">
    <property type="entry name" value="Zn2/Cys6 DNA-binding domain"/>
    <property type="match status" value="1"/>
</dbReference>
<proteinExistence type="predicted"/>
<reference evidence="3" key="1">
    <citation type="submission" date="2022-07" db="EMBL/GenBank/DDBJ databases">
        <title>Fungi with potential for degradation of polypropylene.</title>
        <authorList>
            <person name="Gostincar C."/>
        </authorList>
    </citation>
    <scope>NUCLEOTIDE SEQUENCE</scope>
    <source>
        <strain evidence="3">EXF-13287</strain>
    </source>
</reference>
<feature type="region of interest" description="Disordered" evidence="2">
    <location>
        <begin position="212"/>
        <end position="246"/>
    </location>
</feature>
<evidence type="ECO:0008006" key="5">
    <source>
        <dbReference type="Google" id="ProtNLM"/>
    </source>
</evidence>
<protein>
    <recommendedName>
        <fullName evidence="5">Zn(2)-C6 fungal-type domain-containing protein</fullName>
    </recommendedName>
</protein>
<dbReference type="GO" id="GO:0008270">
    <property type="term" value="F:zinc ion binding"/>
    <property type="evidence" value="ECO:0007669"/>
    <property type="project" value="InterPro"/>
</dbReference>
<accession>A0AA38VM89</accession>
<evidence type="ECO:0000256" key="1">
    <source>
        <dbReference type="ARBA" id="ARBA00023242"/>
    </source>
</evidence>
<name>A0AA38VM89_9PEZI</name>